<protein>
    <submittedName>
        <fullName evidence="1">Uncharacterized protein</fullName>
    </submittedName>
</protein>
<name>A0ACB7TH82_HYAAI</name>
<evidence type="ECO:0000313" key="1">
    <source>
        <dbReference type="EMBL" id="KAH6944199.1"/>
    </source>
</evidence>
<dbReference type="EMBL" id="CM023481">
    <property type="protein sequence ID" value="KAH6944199.1"/>
    <property type="molecule type" value="Genomic_DNA"/>
</dbReference>
<dbReference type="Proteomes" id="UP000821845">
    <property type="component" value="Chromosome 1"/>
</dbReference>
<reference evidence="1" key="1">
    <citation type="submission" date="2020-05" db="EMBL/GenBank/DDBJ databases">
        <title>Large-scale comparative analyses of tick genomes elucidate their genetic diversity and vector capacities.</title>
        <authorList>
            <person name="Jia N."/>
            <person name="Wang J."/>
            <person name="Shi W."/>
            <person name="Du L."/>
            <person name="Sun Y."/>
            <person name="Zhan W."/>
            <person name="Jiang J."/>
            <person name="Wang Q."/>
            <person name="Zhang B."/>
            <person name="Ji P."/>
            <person name="Sakyi L.B."/>
            <person name="Cui X."/>
            <person name="Yuan T."/>
            <person name="Jiang B."/>
            <person name="Yang W."/>
            <person name="Lam T.T.-Y."/>
            <person name="Chang Q."/>
            <person name="Ding S."/>
            <person name="Wang X."/>
            <person name="Zhu J."/>
            <person name="Ruan X."/>
            <person name="Zhao L."/>
            <person name="Wei J."/>
            <person name="Que T."/>
            <person name="Du C."/>
            <person name="Cheng J."/>
            <person name="Dai P."/>
            <person name="Han X."/>
            <person name="Huang E."/>
            <person name="Gao Y."/>
            <person name="Liu J."/>
            <person name="Shao H."/>
            <person name="Ye R."/>
            <person name="Li L."/>
            <person name="Wei W."/>
            <person name="Wang X."/>
            <person name="Wang C."/>
            <person name="Yang T."/>
            <person name="Huo Q."/>
            <person name="Li W."/>
            <person name="Guo W."/>
            <person name="Chen H."/>
            <person name="Zhou L."/>
            <person name="Ni X."/>
            <person name="Tian J."/>
            <person name="Zhou Y."/>
            <person name="Sheng Y."/>
            <person name="Liu T."/>
            <person name="Pan Y."/>
            <person name="Xia L."/>
            <person name="Li J."/>
            <person name="Zhao F."/>
            <person name="Cao W."/>
        </authorList>
    </citation>
    <scope>NUCLEOTIDE SEQUENCE</scope>
    <source>
        <strain evidence="1">Hyas-2018</strain>
    </source>
</reference>
<comment type="caution">
    <text evidence="1">The sequence shown here is derived from an EMBL/GenBank/DDBJ whole genome shotgun (WGS) entry which is preliminary data.</text>
</comment>
<sequence length="182" mass="20190">MLRQGYFALYLRRRYSTLATDDRNRYMCLFRTVLRFGARAHPSLQTHIRADSPSQGNEEPYEVARQPRMAVTVAQAPREERDAPVESICACVRLGAFLCTGPAQLALGTFFTGSPWLAGSLPWPPRGVVFGRAATSSSSCRRRHSHWPPLVAFFLAGLWTPGPSRRLPASSSSFNSILFSSA</sequence>
<keyword evidence="2" id="KW-1185">Reference proteome</keyword>
<gene>
    <name evidence="1" type="ORF">HPB50_002266</name>
</gene>
<proteinExistence type="predicted"/>
<accession>A0ACB7TH82</accession>
<organism evidence="1 2">
    <name type="scientific">Hyalomma asiaticum</name>
    <name type="common">Tick</name>
    <dbReference type="NCBI Taxonomy" id="266040"/>
    <lineage>
        <taxon>Eukaryota</taxon>
        <taxon>Metazoa</taxon>
        <taxon>Ecdysozoa</taxon>
        <taxon>Arthropoda</taxon>
        <taxon>Chelicerata</taxon>
        <taxon>Arachnida</taxon>
        <taxon>Acari</taxon>
        <taxon>Parasitiformes</taxon>
        <taxon>Ixodida</taxon>
        <taxon>Ixodoidea</taxon>
        <taxon>Ixodidae</taxon>
        <taxon>Hyalomminae</taxon>
        <taxon>Hyalomma</taxon>
    </lineage>
</organism>
<evidence type="ECO:0000313" key="2">
    <source>
        <dbReference type="Proteomes" id="UP000821845"/>
    </source>
</evidence>